<keyword evidence="3 6" id="KW-0812">Transmembrane</keyword>
<evidence type="ECO:0000256" key="3">
    <source>
        <dbReference type="ARBA" id="ARBA00022692"/>
    </source>
</evidence>
<evidence type="ECO:0000256" key="6">
    <source>
        <dbReference type="SAM" id="Phobius"/>
    </source>
</evidence>
<dbReference type="InterPro" id="IPR051611">
    <property type="entry name" value="ECF_transporter_component"/>
</dbReference>
<accession>A0A3G6IZL4</accession>
<dbReference type="CDD" id="cd16914">
    <property type="entry name" value="EcfT"/>
    <property type="match status" value="1"/>
</dbReference>
<keyword evidence="8" id="KW-1185">Reference proteome</keyword>
<dbReference type="Proteomes" id="UP000271587">
    <property type="component" value="Chromosome"/>
</dbReference>
<feature type="transmembrane region" description="Helical" evidence="6">
    <location>
        <begin position="95"/>
        <end position="115"/>
    </location>
</feature>
<feature type="transmembrane region" description="Helical" evidence="6">
    <location>
        <begin position="12"/>
        <end position="45"/>
    </location>
</feature>
<evidence type="ECO:0000256" key="4">
    <source>
        <dbReference type="ARBA" id="ARBA00022989"/>
    </source>
</evidence>
<feature type="transmembrane region" description="Helical" evidence="6">
    <location>
        <begin position="222"/>
        <end position="241"/>
    </location>
</feature>
<dbReference type="InterPro" id="IPR003339">
    <property type="entry name" value="ABC/ECF_trnsptr_transmembrane"/>
</dbReference>
<organism evidence="7 8">
    <name type="scientific">Corynebacterium gerontici</name>
    <dbReference type="NCBI Taxonomy" id="2079234"/>
    <lineage>
        <taxon>Bacteria</taxon>
        <taxon>Bacillati</taxon>
        <taxon>Actinomycetota</taxon>
        <taxon>Actinomycetes</taxon>
        <taxon>Mycobacteriales</taxon>
        <taxon>Corynebacteriaceae</taxon>
        <taxon>Corynebacterium</taxon>
    </lineage>
</organism>
<comment type="subcellular location">
    <subcellularLocation>
        <location evidence="1">Membrane</location>
        <topology evidence="1">Multi-pass membrane protein</topology>
    </subcellularLocation>
</comment>
<proteinExistence type="predicted"/>
<dbReference type="RefSeq" id="WP_123933593.1">
    <property type="nucleotide sequence ID" value="NZ_CP033897.1"/>
</dbReference>
<dbReference type="Pfam" id="PF02361">
    <property type="entry name" value="CbiQ"/>
    <property type="match status" value="1"/>
</dbReference>
<evidence type="ECO:0000256" key="5">
    <source>
        <dbReference type="ARBA" id="ARBA00023136"/>
    </source>
</evidence>
<dbReference type="AlphaFoldDB" id="A0A3G6IZL4"/>
<sequence length="250" mass="26656">MIHAEFNPVARVLALLLLATPLLLSVDVVSSSVAVLCTLVLAVVLGPRLGVILKRSVPLLLAAPLAGLSMLLYGAPEGREYFAFGFAHVTENSVSLALAVMVRVFALGLPAIVLFNNIDATSLGDGLAQILKLPERFVVSAVAAGRMIGLARRDWDALQRARRARGLGEQSPLRKAFSLTFGLLVLTLRRGAKLATAMEARGFGSDRPRTWARESKLHGRDVLLMLTCLCVGLGSLLVAHLSGDLRLFGA</sequence>
<feature type="transmembrane region" description="Helical" evidence="6">
    <location>
        <begin position="57"/>
        <end position="75"/>
    </location>
</feature>
<evidence type="ECO:0000313" key="7">
    <source>
        <dbReference type="EMBL" id="AZA11137.1"/>
    </source>
</evidence>
<name>A0A3G6IZL4_9CORY</name>
<dbReference type="KEGG" id="cgk:CGERO_04100"/>
<evidence type="ECO:0000313" key="8">
    <source>
        <dbReference type="Proteomes" id="UP000271587"/>
    </source>
</evidence>
<dbReference type="PANTHER" id="PTHR34857:SF2">
    <property type="entry name" value="SLL0384 PROTEIN"/>
    <property type="match status" value="1"/>
</dbReference>
<protein>
    <submittedName>
        <fullName evidence="7">Energy-coupling factor transporter transmembrane protein EcfT</fullName>
    </submittedName>
</protein>
<dbReference type="EMBL" id="CP033897">
    <property type="protein sequence ID" value="AZA11137.1"/>
    <property type="molecule type" value="Genomic_DNA"/>
</dbReference>
<keyword evidence="4 6" id="KW-1133">Transmembrane helix</keyword>
<gene>
    <name evidence="7" type="primary">ecfT2</name>
    <name evidence="7" type="ORF">CGERO_04100</name>
</gene>
<reference evidence="7 8" key="1">
    <citation type="submission" date="2018-11" db="EMBL/GenBank/DDBJ databases">
        <authorList>
            <person name="Kleinhagauer T."/>
            <person name="Glaeser S.P."/>
            <person name="Spergser J."/>
            <person name="Ruckert C."/>
            <person name="Kaempfer P."/>
            <person name="Busse H.-J."/>
        </authorList>
    </citation>
    <scope>NUCLEOTIDE SEQUENCE [LARGE SCALE GENOMIC DNA]</scope>
    <source>
        <strain evidence="7 8">W8</strain>
    </source>
</reference>
<dbReference type="PANTHER" id="PTHR34857">
    <property type="entry name" value="SLL0384 PROTEIN"/>
    <property type="match status" value="1"/>
</dbReference>
<dbReference type="OrthoDB" id="6400at2"/>
<evidence type="ECO:0000256" key="2">
    <source>
        <dbReference type="ARBA" id="ARBA00022475"/>
    </source>
</evidence>
<keyword evidence="2" id="KW-1003">Cell membrane</keyword>
<evidence type="ECO:0000256" key="1">
    <source>
        <dbReference type="ARBA" id="ARBA00004141"/>
    </source>
</evidence>
<keyword evidence="5 6" id="KW-0472">Membrane</keyword>
<dbReference type="GO" id="GO:0005886">
    <property type="term" value="C:plasma membrane"/>
    <property type="evidence" value="ECO:0007669"/>
    <property type="project" value="UniProtKB-ARBA"/>
</dbReference>